<evidence type="ECO:0000256" key="3">
    <source>
        <dbReference type="ARBA" id="ARBA00023052"/>
    </source>
</evidence>
<dbReference type="Pfam" id="PF00456">
    <property type="entry name" value="Transketolase_N"/>
    <property type="match status" value="1"/>
</dbReference>
<dbReference type="AlphaFoldDB" id="A0A512L6T0"/>
<evidence type="ECO:0000313" key="7">
    <source>
        <dbReference type="Proteomes" id="UP000321337"/>
    </source>
</evidence>
<dbReference type="EMBL" id="BKAD01000012">
    <property type="protein sequence ID" value="GEP30195.1"/>
    <property type="molecule type" value="Genomic_DNA"/>
</dbReference>
<comment type="caution">
    <text evidence="6">The sequence shown here is derived from an EMBL/GenBank/DDBJ whole genome shotgun (WGS) entry which is preliminary data.</text>
</comment>
<keyword evidence="3" id="KW-0786">Thiamine pyrophosphate</keyword>
<gene>
    <name evidence="6" type="ORF">TPL01_13330</name>
</gene>
<dbReference type="PANTHER" id="PTHR47514:SF1">
    <property type="entry name" value="TRANSKETOLASE N-TERMINAL SECTION-RELATED"/>
    <property type="match status" value="1"/>
</dbReference>
<protein>
    <submittedName>
        <fullName evidence="6">Transketolase</fullName>
    </submittedName>
</protein>
<feature type="domain" description="Transketolase N-terminal" evidence="5">
    <location>
        <begin position="35"/>
        <end position="288"/>
    </location>
</feature>
<dbReference type="SUPFAM" id="SSF52518">
    <property type="entry name" value="Thiamin diphosphate-binding fold (THDP-binding)"/>
    <property type="match status" value="1"/>
</dbReference>
<reference evidence="6 7" key="1">
    <citation type="submission" date="2019-07" db="EMBL/GenBank/DDBJ databases">
        <title>Whole genome shotgun sequence of Thiobacillus plumbophilus NBRC 107929.</title>
        <authorList>
            <person name="Hosoyama A."/>
            <person name="Uohara A."/>
            <person name="Ohji S."/>
            <person name="Ichikawa N."/>
        </authorList>
    </citation>
    <scope>NUCLEOTIDE SEQUENCE [LARGE SCALE GENOMIC DNA]</scope>
    <source>
        <strain evidence="6 7">NBRC 107929</strain>
    </source>
</reference>
<keyword evidence="7" id="KW-1185">Reference proteome</keyword>
<dbReference type="CDD" id="cd02012">
    <property type="entry name" value="TPP_TK"/>
    <property type="match status" value="1"/>
</dbReference>
<feature type="region of interest" description="Disordered" evidence="4">
    <location>
        <begin position="1"/>
        <end position="25"/>
    </location>
</feature>
<evidence type="ECO:0000256" key="1">
    <source>
        <dbReference type="ARBA" id="ARBA00001964"/>
    </source>
</evidence>
<organism evidence="6 7">
    <name type="scientific">Sulfuriferula plumbiphila</name>
    <dbReference type="NCBI Taxonomy" id="171865"/>
    <lineage>
        <taxon>Bacteria</taxon>
        <taxon>Pseudomonadati</taxon>
        <taxon>Pseudomonadota</taxon>
        <taxon>Betaproteobacteria</taxon>
        <taxon>Nitrosomonadales</taxon>
        <taxon>Sulfuricellaceae</taxon>
        <taxon>Sulfuriferula</taxon>
    </lineage>
</organism>
<evidence type="ECO:0000259" key="5">
    <source>
        <dbReference type="Pfam" id="PF00456"/>
    </source>
</evidence>
<dbReference type="PANTHER" id="PTHR47514">
    <property type="entry name" value="TRANSKETOLASE N-TERMINAL SECTION-RELATED"/>
    <property type="match status" value="1"/>
</dbReference>
<dbReference type="OrthoDB" id="8732661at2"/>
<accession>A0A512L6T0</accession>
<comment type="similarity">
    <text evidence="2">Belongs to the transketolase family.</text>
</comment>
<proteinExistence type="inferred from homology"/>
<dbReference type="Gene3D" id="3.40.50.970">
    <property type="match status" value="1"/>
</dbReference>
<sequence>MTAREGVSGRAVVGVEPESPDTTATTEWKQALSDIAREVRYRALEMIHWAGAGHPGGSLSVIDILVHLYFRAMNVRPETPQWDARDRLILGKGHATAALYAVLSRRGYMHDHVLHQYGEVRGPLQCHPDMHKTPGVDFSTGSLGQALSVAAGMTLAGCLRAARFHVYAVLGDGEMQEGQVWEAMRFTAERSLSRLICIVDYNGYQQSRATPEALPLERLAKQVEAFGWEVAVINGHNFEELEEGIAWARRTKDQPRCIIARTVKGKGVSFMEGDLSWHVRHPTHAELMVARQELLGQRH</sequence>
<evidence type="ECO:0000256" key="2">
    <source>
        <dbReference type="ARBA" id="ARBA00007131"/>
    </source>
</evidence>
<evidence type="ECO:0000256" key="4">
    <source>
        <dbReference type="SAM" id="MobiDB-lite"/>
    </source>
</evidence>
<dbReference type="InterPro" id="IPR029061">
    <property type="entry name" value="THDP-binding"/>
</dbReference>
<name>A0A512L6T0_9PROT</name>
<comment type="cofactor">
    <cofactor evidence="1">
        <name>thiamine diphosphate</name>
        <dbReference type="ChEBI" id="CHEBI:58937"/>
    </cofactor>
</comment>
<evidence type="ECO:0000313" key="6">
    <source>
        <dbReference type="EMBL" id="GEP30195.1"/>
    </source>
</evidence>
<dbReference type="InterPro" id="IPR005474">
    <property type="entry name" value="Transketolase_N"/>
</dbReference>
<dbReference type="RefSeq" id="WP_147072039.1">
    <property type="nucleotide sequence ID" value="NZ_AP021884.1"/>
</dbReference>
<dbReference type="Proteomes" id="UP000321337">
    <property type="component" value="Unassembled WGS sequence"/>
</dbReference>